<dbReference type="GO" id="GO:0005351">
    <property type="term" value="F:carbohydrate:proton symporter activity"/>
    <property type="evidence" value="ECO:0007669"/>
    <property type="project" value="TreeGrafter"/>
</dbReference>
<reference evidence="9" key="1">
    <citation type="journal article" date="2017" name="BMC Genomics">
        <title>Gapless genome assembly of Colletotrichum higginsianum reveals chromosome structure and association of transposable elements with secondary metabolite gene clusters.</title>
        <authorList>
            <person name="Dallery J.-F."/>
            <person name="Lapalu N."/>
            <person name="Zampounis A."/>
            <person name="Pigne S."/>
            <person name="Luyten I."/>
            <person name="Amselem J."/>
            <person name="Wittenberg A.H.J."/>
            <person name="Zhou S."/>
            <person name="de Queiroz M.V."/>
            <person name="Robin G.P."/>
            <person name="Auger A."/>
            <person name="Hainaut M."/>
            <person name="Henrissat B."/>
            <person name="Kim K.-T."/>
            <person name="Lee Y.-H."/>
            <person name="Lespinet O."/>
            <person name="Schwartz D.C."/>
            <person name="Thon M.R."/>
            <person name="O'Connell R.J."/>
        </authorList>
    </citation>
    <scope>NUCLEOTIDE SEQUENCE [LARGE SCALE GENOMIC DNA]</scope>
    <source>
        <strain evidence="9">IMI 349063</strain>
    </source>
</reference>
<dbReference type="FunFam" id="1.20.1250.20:FF:000078">
    <property type="entry name" value="MFS maltose transporter, putative"/>
    <property type="match status" value="1"/>
</dbReference>
<evidence type="ECO:0000313" key="8">
    <source>
        <dbReference type="EMBL" id="OBR04054.1"/>
    </source>
</evidence>
<evidence type="ECO:0000256" key="1">
    <source>
        <dbReference type="ARBA" id="ARBA00004141"/>
    </source>
</evidence>
<dbReference type="PROSITE" id="PS00217">
    <property type="entry name" value="SUGAR_TRANSPORT_2"/>
    <property type="match status" value="1"/>
</dbReference>
<keyword evidence="9" id="KW-1185">Reference proteome</keyword>
<evidence type="ECO:0000256" key="6">
    <source>
        <dbReference type="SAM" id="Phobius"/>
    </source>
</evidence>
<organism evidence="8 9">
    <name type="scientific">Colletotrichum higginsianum (strain IMI 349063)</name>
    <name type="common">Crucifer anthracnose fungus</name>
    <dbReference type="NCBI Taxonomy" id="759273"/>
    <lineage>
        <taxon>Eukaryota</taxon>
        <taxon>Fungi</taxon>
        <taxon>Dikarya</taxon>
        <taxon>Ascomycota</taxon>
        <taxon>Pezizomycotina</taxon>
        <taxon>Sordariomycetes</taxon>
        <taxon>Hypocreomycetidae</taxon>
        <taxon>Glomerellales</taxon>
        <taxon>Glomerellaceae</taxon>
        <taxon>Colletotrichum</taxon>
        <taxon>Colletotrichum destructivum species complex</taxon>
    </lineage>
</organism>
<evidence type="ECO:0000259" key="7">
    <source>
        <dbReference type="PROSITE" id="PS50850"/>
    </source>
</evidence>
<feature type="transmembrane region" description="Helical" evidence="6">
    <location>
        <begin position="169"/>
        <end position="191"/>
    </location>
</feature>
<dbReference type="PROSITE" id="PS50850">
    <property type="entry name" value="MFS"/>
    <property type="match status" value="1"/>
</dbReference>
<dbReference type="PANTHER" id="PTHR48022:SF2">
    <property type="entry name" value="PLASTIDIC GLUCOSE TRANSPORTER 4"/>
    <property type="match status" value="1"/>
</dbReference>
<feature type="transmembrane region" description="Helical" evidence="6">
    <location>
        <begin position="145"/>
        <end position="163"/>
    </location>
</feature>
<dbReference type="InterPro" id="IPR005828">
    <property type="entry name" value="MFS_sugar_transport-like"/>
</dbReference>
<dbReference type="GO" id="GO:0016020">
    <property type="term" value="C:membrane"/>
    <property type="evidence" value="ECO:0007669"/>
    <property type="project" value="UniProtKB-SubCell"/>
</dbReference>
<feature type="transmembrane region" description="Helical" evidence="6">
    <location>
        <begin position="386"/>
        <end position="407"/>
    </location>
</feature>
<dbReference type="InterPro" id="IPR036259">
    <property type="entry name" value="MFS_trans_sf"/>
</dbReference>
<dbReference type="RefSeq" id="XP_018152572.1">
    <property type="nucleotide sequence ID" value="XM_018308155.1"/>
</dbReference>
<evidence type="ECO:0000256" key="2">
    <source>
        <dbReference type="ARBA" id="ARBA00010992"/>
    </source>
</evidence>
<proteinExistence type="inferred from homology"/>
<feature type="transmembrane region" description="Helical" evidence="6">
    <location>
        <begin position="323"/>
        <end position="346"/>
    </location>
</feature>
<keyword evidence="5 6" id="KW-0472">Membrane</keyword>
<dbReference type="KEGG" id="chig:CH63R_13181"/>
<comment type="subcellular location">
    <subcellularLocation>
        <location evidence="1">Membrane</location>
        <topology evidence="1">Multi-pass membrane protein</topology>
    </subcellularLocation>
</comment>
<accession>A0A1B7XWC3</accession>
<evidence type="ECO:0000256" key="4">
    <source>
        <dbReference type="ARBA" id="ARBA00022989"/>
    </source>
</evidence>
<dbReference type="OrthoDB" id="6612291at2759"/>
<feature type="transmembrane region" description="Helical" evidence="6">
    <location>
        <begin position="451"/>
        <end position="473"/>
    </location>
</feature>
<feature type="transmembrane region" description="Helical" evidence="6">
    <location>
        <begin position="358"/>
        <end position="379"/>
    </location>
</feature>
<dbReference type="InterPro" id="IPR005829">
    <property type="entry name" value="Sugar_transporter_CS"/>
</dbReference>
<dbReference type="Gene3D" id="1.20.1250.20">
    <property type="entry name" value="MFS general substrate transporter like domains"/>
    <property type="match status" value="1"/>
</dbReference>
<name>A0A1B7XWC3_COLHI</name>
<comment type="similarity">
    <text evidence="2">Belongs to the major facilitator superfamily. Sugar transporter (TC 2.A.1.1) family.</text>
</comment>
<dbReference type="AlphaFoldDB" id="A0A1B7XWC3"/>
<evidence type="ECO:0000313" key="9">
    <source>
        <dbReference type="Proteomes" id="UP000092177"/>
    </source>
</evidence>
<keyword evidence="4 6" id="KW-1133">Transmembrane helix</keyword>
<dbReference type="VEuPathDB" id="FungiDB:CH63R_13181"/>
<protein>
    <submittedName>
        <fullName evidence="8">Maltose permease</fullName>
    </submittedName>
</protein>
<evidence type="ECO:0000256" key="3">
    <source>
        <dbReference type="ARBA" id="ARBA00022692"/>
    </source>
</evidence>
<dbReference type="Pfam" id="PF00083">
    <property type="entry name" value="Sugar_tr"/>
    <property type="match status" value="1"/>
</dbReference>
<comment type="caution">
    <text evidence="8">The sequence shown here is derived from an EMBL/GenBank/DDBJ whole genome shotgun (WGS) entry which is preliminary data.</text>
</comment>
<feature type="transmembrane region" description="Helical" evidence="6">
    <location>
        <begin position="413"/>
        <end position="439"/>
    </location>
</feature>
<dbReference type="SUPFAM" id="SSF103473">
    <property type="entry name" value="MFS general substrate transporter"/>
    <property type="match status" value="1"/>
</dbReference>
<gene>
    <name evidence="8" type="ORF">CH63R_13181</name>
</gene>
<feature type="transmembrane region" description="Helical" evidence="6">
    <location>
        <begin position="485"/>
        <end position="502"/>
    </location>
</feature>
<feature type="transmembrane region" description="Helical" evidence="6">
    <location>
        <begin position="203"/>
        <end position="228"/>
    </location>
</feature>
<dbReference type="PANTHER" id="PTHR48022">
    <property type="entry name" value="PLASTIDIC GLUCOSE TRANSPORTER 4"/>
    <property type="match status" value="1"/>
</dbReference>
<evidence type="ECO:0000256" key="5">
    <source>
        <dbReference type="ARBA" id="ARBA00023136"/>
    </source>
</evidence>
<dbReference type="InterPro" id="IPR050360">
    <property type="entry name" value="MFS_Sugar_Transporters"/>
</dbReference>
<keyword evidence="3 6" id="KW-0812">Transmembrane</keyword>
<dbReference type="InterPro" id="IPR020846">
    <property type="entry name" value="MFS_dom"/>
</dbReference>
<dbReference type="EMBL" id="LTAN01000009">
    <property type="protein sequence ID" value="OBR04054.1"/>
    <property type="molecule type" value="Genomic_DNA"/>
</dbReference>
<dbReference type="GeneID" id="28872262"/>
<dbReference type="Proteomes" id="UP000092177">
    <property type="component" value="Chromosome 9"/>
</dbReference>
<feature type="domain" description="Major facilitator superfamily (MFS) profile" evidence="7">
    <location>
        <begin position="55"/>
        <end position="508"/>
    </location>
</feature>
<feature type="transmembrane region" description="Helical" evidence="6">
    <location>
        <begin position="112"/>
        <end position="133"/>
    </location>
</feature>
<sequence length="541" mass="59262">MDSPREEPRKDGLIVDKIDVQHNEDALRETDRQMSAWQCLRQNPKIVFWTLYANSKLSLPIGSTLVGFENLALSVCLAMPAFHTQNSANKHQPPLRRKTFATEVNGQLIIPAYWQSAWSAMYNVMMIFGSFAAGYMQDWLGRRSVILLASVVAAAGIAVTFVSKTSPQFLGGKIIAGFSVGLFTTTTQTYVSEIAPLPIRGMALSVNTIMMNLGLLIAISTSFSRVAIMDESAFRVVFAAAWAFPGIIALGLPFLPESPTWLVFKNRHDKARKALQQLSGPSEDIDARLAQIIDNVETERRMQLEAASFAECFRGTNWRRTRIILICFYVPQVIGAVLSSNAPYFLNQTGLSSATVLMLVQVGIAAGVVSALVNAFLMMRLRHRPLMFFGVGVCVAMYFAMGVAAAFPKTQTSLLVIGIALVFTSISYGPAVGASMAVAGEVSASKLRAKSLGIGVAFSSVVSTIWTIVLPYLFNVDQLNMGGHIGWIFFGMGILMLFVLYFDVPGTKGRTFEELDIMFELGISARKFEKYKLNEGPADTE</sequence>